<evidence type="ECO:0000256" key="1">
    <source>
        <dbReference type="ARBA" id="ARBA00009913"/>
    </source>
</evidence>
<dbReference type="Gene3D" id="3.40.50.1390">
    <property type="entry name" value="Resolvase, N-terminal catalytic domain"/>
    <property type="match status" value="1"/>
</dbReference>
<evidence type="ECO:0000313" key="4">
    <source>
        <dbReference type="Proteomes" id="UP001596142"/>
    </source>
</evidence>
<dbReference type="Pfam" id="PF00239">
    <property type="entry name" value="Resolvase"/>
    <property type="match status" value="1"/>
</dbReference>
<comment type="similarity">
    <text evidence="1">Belongs to the site-specific recombinase resolvase family.</text>
</comment>
<gene>
    <name evidence="3" type="ORF">ACFPU1_04395</name>
</gene>
<evidence type="ECO:0000313" key="3">
    <source>
        <dbReference type="EMBL" id="MFC5712008.1"/>
    </source>
</evidence>
<organism evidence="3 4">
    <name type="scientific">Thalassorhabdus alkalitolerans</name>
    <dbReference type="NCBI Taxonomy" id="2282697"/>
    <lineage>
        <taxon>Bacteria</taxon>
        <taxon>Bacillati</taxon>
        <taxon>Bacillota</taxon>
        <taxon>Bacilli</taxon>
        <taxon>Bacillales</taxon>
        <taxon>Bacillaceae</taxon>
        <taxon>Thalassorhabdus</taxon>
    </lineage>
</organism>
<dbReference type="PANTHER" id="PTHR30461">
    <property type="entry name" value="DNA-INVERTASE FROM LAMBDOID PROPHAGE"/>
    <property type="match status" value="1"/>
</dbReference>
<accession>A0ABW0YHW3</accession>
<dbReference type="SMART" id="SM00857">
    <property type="entry name" value="Resolvase"/>
    <property type="match status" value="1"/>
</dbReference>
<dbReference type="PROSITE" id="PS51736">
    <property type="entry name" value="RECOMBINASES_3"/>
    <property type="match status" value="1"/>
</dbReference>
<dbReference type="InterPro" id="IPR006119">
    <property type="entry name" value="Resolv_N"/>
</dbReference>
<dbReference type="InterPro" id="IPR050639">
    <property type="entry name" value="SSR_resolvase"/>
</dbReference>
<dbReference type="SUPFAM" id="SSF53041">
    <property type="entry name" value="Resolvase-like"/>
    <property type="match status" value="1"/>
</dbReference>
<feature type="domain" description="Resolvase/invertase-type recombinase catalytic" evidence="2">
    <location>
        <begin position="3"/>
        <end position="148"/>
    </location>
</feature>
<dbReference type="EMBL" id="JBHSOZ010000003">
    <property type="protein sequence ID" value="MFC5712008.1"/>
    <property type="molecule type" value="Genomic_DNA"/>
</dbReference>
<evidence type="ECO:0000259" key="2">
    <source>
        <dbReference type="PROSITE" id="PS51736"/>
    </source>
</evidence>
<comment type="caution">
    <text evidence="3">The sequence shown here is derived from an EMBL/GenBank/DDBJ whole genome shotgun (WGS) entry which is preliminary data.</text>
</comment>
<dbReference type="CDD" id="cd00338">
    <property type="entry name" value="Ser_Recombinase"/>
    <property type="match status" value="1"/>
</dbReference>
<dbReference type="PANTHER" id="PTHR30461:SF26">
    <property type="entry name" value="RESOLVASE HOMOLOG YNEB"/>
    <property type="match status" value="1"/>
</dbReference>
<dbReference type="Proteomes" id="UP001596142">
    <property type="component" value="Unassembled WGS sequence"/>
</dbReference>
<keyword evidence="4" id="KW-1185">Reference proteome</keyword>
<protein>
    <submittedName>
        <fullName evidence="3">Recombinase family protein</fullName>
    </submittedName>
</protein>
<dbReference type="InterPro" id="IPR036162">
    <property type="entry name" value="Resolvase-like_N_sf"/>
</dbReference>
<reference evidence="4" key="1">
    <citation type="journal article" date="2019" name="Int. J. Syst. Evol. Microbiol.">
        <title>The Global Catalogue of Microorganisms (GCM) 10K type strain sequencing project: providing services to taxonomists for standard genome sequencing and annotation.</title>
        <authorList>
            <consortium name="The Broad Institute Genomics Platform"/>
            <consortium name="The Broad Institute Genome Sequencing Center for Infectious Disease"/>
            <person name="Wu L."/>
            <person name="Ma J."/>
        </authorList>
    </citation>
    <scope>NUCLEOTIDE SEQUENCE [LARGE SCALE GENOMIC DNA]</scope>
    <source>
        <strain evidence="4">CECT 7184</strain>
    </source>
</reference>
<dbReference type="RefSeq" id="WP_385939012.1">
    <property type="nucleotide sequence ID" value="NZ_JBHSOZ010000003.1"/>
</dbReference>
<proteinExistence type="inferred from homology"/>
<name>A0ABW0YHW3_9BACI</name>
<sequence length="222" mass="25497">MKKCIIYCRVSTVKESQQSSLSRQEEELKKLVEEKGDRVYKTIKEEASGYTVEREGLLEALDDLSEGRADALCVQDDTRIGRGNAKIAILHQLHKQGAEVYSVRDGGKLQLSETDSMLMDIISVVEEYQRKIHNLKIQRGMKRAVEKGYRPEKNLKNMDQGGRDRKEVPIEEIVNLRKRDLTFHEIAATLRGLGFEVSKATVHRRYVEYIKTENQDLESGEK</sequence>